<dbReference type="PANTHER" id="PTHR43581">
    <property type="entry name" value="ATP/GTP PHOSPHATASE"/>
    <property type="match status" value="1"/>
</dbReference>
<dbReference type="Pfam" id="PF12476">
    <property type="entry name" value="DUF3696"/>
    <property type="match status" value="1"/>
</dbReference>
<protein>
    <recommendedName>
        <fullName evidence="5">AAA ATPase-like protein</fullName>
    </recommendedName>
</protein>
<reference evidence="3 4" key="1">
    <citation type="submission" date="2021-12" db="EMBL/GenBank/DDBJ databases">
        <title>Genome sequencing of bacteria with rrn-lacking chromosome and rrn-plasmid.</title>
        <authorList>
            <person name="Anda M."/>
            <person name="Iwasaki W."/>
        </authorList>
    </citation>
    <scope>NUCLEOTIDE SEQUENCE [LARGE SCALE GENOMIC DNA]</scope>
    <source>
        <strain evidence="3 4">NBRC 101262</strain>
    </source>
</reference>
<feature type="domain" description="Endonuclease GajA/Old nuclease/RecF-like AAA" evidence="2">
    <location>
        <begin position="4"/>
        <end position="65"/>
    </location>
</feature>
<dbReference type="InterPro" id="IPR027417">
    <property type="entry name" value="P-loop_NTPase"/>
</dbReference>
<dbReference type="InterPro" id="IPR051396">
    <property type="entry name" value="Bact_Antivir_Def_Nuclease"/>
</dbReference>
<dbReference type="Gene3D" id="3.40.50.300">
    <property type="entry name" value="P-loop containing nucleotide triphosphate hydrolases"/>
    <property type="match status" value="2"/>
</dbReference>
<accession>A0ABM7VDW6</accession>
<feature type="domain" description="Endonuclease GajA/Old nuclease/RecF-like AAA" evidence="2">
    <location>
        <begin position="600"/>
        <end position="722"/>
    </location>
</feature>
<proteinExistence type="predicted"/>
<dbReference type="EMBL" id="AP025292">
    <property type="protein sequence ID" value="BDC98864.1"/>
    <property type="molecule type" value="Genomic_DNA"/>
</dbReference>
<evidence type="ECO:0008006" key="5">
    <source>
        <dbReference type="Google" id="ProtNLM"/>
    </source>
</evidence>
<dbReference type="RefSeq" id="WP_338397925.1">
    <property type="nucleotide sequence ID" value="NZ_AP025292.1"/>
</dbReference>
<dbReference type="InterPro" id="IPR041685">
    <property type="entry name" value="AAA_GajA/Old/RecF-like"/>
</dbReference>
<dbReference type="SUPFAM" id="SSF52540">
    <property type="entry name" value="P-loop containing nucleoside triphosphate hydrolases"/>
    <property type="match status" value="1"/>
</dbReference>
<gene>
    <name evidence="3" type="ORF">PEPS_11450</name>
</gene>
<name>A0ABM7VDW6_9BACT</name>
<dbReference type="Pfam" id="PF13175">
    <property type="entry name" value="AAA_15"/>
    <property type="match status" value="2"/>
</dbReference>
<dbReference type="PANTHER" id="PTHR43581:SF2">
    <property type="entry name" value="EXCINUCLEASE ATPASE SUBUNIT"/>
    <property type="match status" value="1"/>
</dbReference>
<sequence length="822" mass="93281">MKHIKRLGLQNFRGFANQAFDFSKLNILTGTNSSGKSSVFKALLLLQQSAHKSNFNELNFEGEHHNLGTFQKVLNRNAPEGDDNIGFELVFDYHSISQGAFFDVEKRELRDVGMCNYPLGFASLKSQDLEKYLDDEDLSGFKESLFWEDWRRVLFFEVNELLDYIQTPHSLKAFFQARILRPEIVARVLNGVEEATFINLVCQNHDIGEEVLIQGLSEIGGYKVMRENWQKYLSIPLPWFEGKGWVPVSIGGHLNISEREDAFIFKKANYIINNRDTLKVNLNYSPISNHENGRISTFSFSNVSSYSKEELLLFTSLPPYLSEDPYGPGGLENVSYDTFTETNAFTGGHFNFLTIDYEKFDTAVGCNWVDINSFFKLYYECKSRTNYSVKQQELKDSLAFTKDVDMVSIVHKKLISFLSERLASGFGINRFSVQTGSVASCFEYFNKGNLPGFAYEQMYDGEAFQGKTTFSLYDLLTNDSILEKTLSLRGAESSLHEFPSYYALSEEDLVCIHEFKEKLEEVDVLSIMDSDFITFVNHAVIECVKYLPESVPQYFKLEDQRDLMTYLPAYRGNNARIYMNSSNSALNKLLGEFKRGTALQEANDYVNKWLKAFGIGEKCTIRSVEGIAYKVEVENSRGDVVDIADLGYGISQLLPVILKIALAPNYDEGAISNSIVGQVILIEEPETNLHPRLQSILADMLVEAYLVFGIQIMIETHSEYLIRRLQVLMKKGFASIEANGEHPSSRLGISLTNKPQEKELASDDVMIHYVSTDEEGETSAYKIKIGNNGVLSKDFGSGFFDEATRLEIETIEMGMLYTNIKD</sequence>
<evidence type="ECO:0000259" key="1">
    <source>
        <dbReference type="Pfam" id="PF12476"/>
    </source>
</evidence>
<feature type="domain" description="DUF3696" evidence="1">
    <location>
        <begin position="761"/>
        <end position="805"/>
    </location>
</feature>
<organism evidence="3 4">
    <name type="scientific">Persicobacter psychrovividus</name>
    <dbReference type="NCBI Taxonomy" id="387638"/>
    <lineage>
        <taxon>Bacteria</taxon>
        <taxon>Pseudomonadati</taxon>
        <taxon>Bacteroidota</taxon>
        <taxon>Cytophagia</taxon>
        <taxon>Cytophagales</taxon>
        <taxon>Persicobacteraceae</taxon>
        <taxon>Persicobacter</taxon>
    </lineage>
</organism>
<dbReference type="Proteomes" id="UP001354989">
    <property type="component" value="Chromosome"/>
</dbReference>
<evidence type="ECO:0000259" key="2">
    <source>
        <dbReference type="Pfam" id="PF13175"/>
    </source>
</evidence>
<evidence type="ECO:0000313" key="4">
    <source>
        <dbReference type="Proteomes" id="UP001354989"/>
    </source>
</evidence>
<evidence type="ECO:0000313" key="3">
    <source>
        <dbReference type="EMBL" id="BDC98864.1"/>
    </source>
</evidence>
<keyword evidence="4" id="KW-1185">Reference proteome</keyword>
<dbReference type="InterPro" id="IPR022532">
    <property type="entry name" value="DUF3696"/>
</dbReference>